<feature type="signal peptide" evidence="2">
    <location>
        <begin position="1"/>
        <end position="21"/>
    </location>
</feature>
<keyword evidence="1" id="KW-0472">Membrane</keyword>
<dbReference type="GeneTree" id="ENSGT00850000133613"/>
<evidence type="ECO:0000256" key="1">
    <source>
        <dbReference type="SAM" id="Phobius"/>
    </source>
</evidence>
<keyword evidence="4" id="KW-1185">Reference proteome</keyword>
<organism evidence="3 4">
    <name type="scientific">Jaculus jaculus</name>
    <name type="common">Lesser Egyptian jerboa</name>
    <dbReference type="NCBI Taxonomy" id="51337"/>
    <lineage>
        <taxon>Eukaryota</taxon>
        <taxon>Metazoa</taxon>
        <taxon>Chordata</taxon>
        <taxon>Craniata</taxon>
        <taxon>Vertebrata</taxon>
        <taxon>Euteleostomi</taxon>
        <taxon>Mammalia</taxon>
        <taxon>Eutheria</taxon>
        <taxon>Euarchontoglires</taxon>
        <taxon>Glires</taxon>
        <taxon>Rodentia</taxon>
        <taxon>Myomorpha</taxon>
        <taxon>Dipodoidea</taxon>
        <taxon>Dipodidae</taxon>
        <taxon>Dipodinae</taxon>
        <taxon>Jaculus</taxon>
    </lineage>
</organism>
<proteinExistence type="predicted"/>
<feature type="transmembrane region" description="Helical" evidence="1">
    <location>
        <begin position="134"/>
        <end position="153"/>
    </location>
</feature>
<dbReference type="AlphaFoldDB" id="A0A8C5LDQ0"/>
<evidence type="ECO:0000313" key="3">
    <source>
        <dbReference type="Ensembl" id="ENSJJAP00000022687.1"/>
    </source>
</evidence>
<feature type="chain" id="PRO_5034397785" evidence="2">
    <location>
        <begin position="22"/>
        <end position="192"/>
    </location>
</feature>
<dbReference type="OMA" id="RNTQKSY"/>
<accession>A0A8C5LDQ0</accession>
<keyword evidence="1" id="KW-1133">Transmembrane helix</keyword>
<keyword evidence="1" id="KW-0812">Transmembrane</keyword>
<name>A0A8C5LDQ0_JACJA</name>
<dbReference type="Proteomes" id="UP000694385">
    <property type="component" value="Unassembled WGS sequence"/>
</dbReference>
<keyword evidence="2" id="KW-0732">Signal</keyword>
<reference evidence="3" key="1">
    <citation type="submission" date="2025-08" db="UniProtKB">
        <authorList>
            <consortium name="Ensembl"/>
        </authorList>
    </citation>
    <scope>IDENTIFICATION</scope>
</reference>
<dbReference type="Ensembl" id="ENSJJAT00000029257.1">
    <property type="protein sequence ID" value="ENSJJAP00000022687.1"/>
    <property type="gene ID" value="ENSJJAG00000022674.1"/>
</dbReference>
<sequence>VSGAVFLSFVLFLGCWWGVEPYSTLVTKDSNKNSSLISKQLDKDLTQIFAHLQSNGLNNSELASSSNNQEEHLAKIVDHTSKRKRVKESFLFNRDVSQHLTTRVKGKLQGTDSPDAHLGSLPCGQLLHFLQKNIIVAAALVAAIVVVTVYPPANMTYNIFVMDGKSWWQKSQEKCLRKFAEKEKQLNCNSCV</sequence>
<evidence type="ECO:0000256" key="2">
    <source>
        <dbReference type="SAM" id="SignalP"/>
    </source>
</evidence>
<reference evidence="3" key="2">
    <citation type="submission" date="2025-09" db="UniProtKB">
        <authorList>
            <consortium name="Ensembl"/>
        </authorList>
    </citation>
    <scope>IDENTIFICATION</scope>
</reference>
<evidence type="ECO:0000313" key="4">
    <source>
        <dbReference type="Proteomes" id="UP000694385"/>
    </source>
</evidence>
<protein>
    <submittedName>
        <fullName evidence="3">Uncharacterized protein</fullName>
    </submittedName>
</protein>